<keyword evidence="3" id="KW-1185">Reference proteome</keyword>
<organism evidence="2 3">
    <name type="scientific">Marasmius tenuissimus</name>
    <dbReference type="NCBI Taxonomy" id="585030"/>
    <lineage>
        <taxon>Eukaryota</taxon>
        <taxon>Fungi</taxon>
        <taxon>Dikarya</taxon>
        <taxon>Basidiomycota</taxon>
        <taxon>Agaricomycotina</taxon>
        <taxon>Agaricomycetes</taxon>
        <taxon>Agaricomycetidae</taxon>
        <taxon>Agaricales</taxon>
        <taxon>Marasmiineae</taxon>
        <taxon>Marasmiaceae</taxon>
        <taxon>Marasmius</taxon>
    </lineage>
</organism>
<reference evidence="2 3" key="1">
    <citation type="submission" date="2024-05" db="EMBL/GenBank/DDBJ databases">
        <title>A draft genome resource for the thread blight pathogen Marasmius tenuissimus strain MS-2.</title>
        <authorList>
            <person name="Yulfo-Soto G.E."/>
            <person name="Baruah I.K."/>
            <person name="Amoako-Attah I."/>
            <person name="Bukari Y."/>
            <person name="Meinhardt L.W."/>
            <person name="Bailey B.A."/>
            <person name="Cohen S.P."/>
        </authorList>
    </citation>
    <scope>NUCLEOTIDE SEQUENCE [LARGE SCALE GENOMIC DNA]</scope>
    <source>
        <strain evidence="2 3">MS-2</strain>
    </source>
</reference>
<comment type="caution">
    <text evidence="2">The sequence shown here is derived from an EMBL/GenBank/DDBJ whole genome shotgun (WGS) entry which is preliminary data.</text>
</comment>
<evidence type="ECO:0000313" key="3">
    <source>
        <dbReference type="Proteomes" id="UP001437256"/>
    </source>
</evidence>
<accession>A0ABR2ZND2</accession>
<evidence type="ECO:0000313" key="2">
    <source>
        <dbReference type="EMBL" id="KAL0063171.1"/>
    </source>
</evidence>
<proteinExistence type="predicted"/>
<dbReference type="Proteomes" id="UP001437256">
    <property type="component" value="Unassembled WGS sequence"/>
</dbReference>
<feature type="region of interest" description="Disordered" evidence="1">
    <location>
        <begin position="136"/>
        <end position="155"/>
    </location>
</feature>
<name>A0ABR2ZND2_9AGAR</name>
<sequence length="155" mass="17606">MTIGCFSTNPLHTFESLSEINDLNDPRLHHESRETREVERLLRRSNASAVTHAALSFVGCFSANSMYAYESGRKLESYDDPGLKREVEKHKAAERRLRRLDRSGFVYCFKIEGEAPYDSRVTGYYKIGRTGDLEGRKKQTLGAPRNGTNLLDETA</sequence>
<dbReference type="EMBL" id="JBBXMP010000087">
    <property type="protein sequence ID" value="KAL0063171.1"/>
    <property type="molecule type" value="Genomic_DNA"/>
</dbReference>
<protein>
    <submittedName>
        <fullName evidence="2">Uncharacterized protein</fullName>
    </submittedName>
</protein>
<gene>
    <name evidence="2" type="ORF">AAF712_009965</name>
</gene>
<feature type="compositionally biased region" description="Polar residues" evidence="1">
    <location>
        <begin position="146"/>
        <end position="155"/>
    </location>
</feature>
<evidence type="ECO:0000256" key="1">
    <source>
        <dbReference type="SAM" id="MobiDB-lite"/>
    </source>
</evidence>